<proteinExistence type="predicted"/>
<evidence type="ECO:0000313" key="1">
    <source>
        <dbReference type="EMBL" id="CAG8638722.1"/>
    </source>
</evidence>
<protein>
    <submittedName>
        <fullName evidence="1">6540_t:CDS:1</fullName>
    </submittedName>
</protein>
<gene>
    <name evidence="1" type="ORF">ACOLOM_LOCUS7869</name>
</gene>
<accession>A0ACA9N8Y1</accession>
<dbReference type="EMBL" id="CAJVPT010019028">
    <property type="protein sequence ID" value="CAG8638722.1"/>
    <property type="molecule type" value="Genomic_DNA"/>
</dbReference>
<name>A0ACA9N8Y1_9GLOM</name>
<organism evidence="1 2">
    <name type="scientific">Acaulospora colombiana</name>
    <dbReference type="NCBI Taxonomy" id="27376"/>
    <lineage>
        <taxon>Eukaryota</taxon>
        <taxon>Fungi</taxon>
        <taxon>Fungi incertae sedis</taxon>
        <taxon>Mucoromycota</taxon>
        <taxon>Glomeromycotina</taxon>
        <taxon>Glomeromycetes</taxon>
        <taxon>Diversisporales</taxon>
        <taxon>Acaulosporaceae</taxon>
        <taxon>Acaulospora</taxon>
    </lineage>
</organism>
<dbReference type="Proteomes" id="UP000789525">
    <property type="component" value="Unassembled WGS sequence"/>
</dbReference>
<evidence type="ECO:0000313" key="2">
    <source>
        <dbReference type="Proteomes" id="UP000789525"/>
    </source>
</evidence>
<reference evidence="1" key="1">
    <citation type="submission" date="2021-06" db="EMBL/GenBank/DDBJ databases">
        <authorList>
            <person name="Kallberg Y."/>
            <person name="Tangrot J."/>
            <person name="Rosling A."/>
        </authorList>
    </citation>
    <scope>NUCLEOTIDE SEQUENCE</scope>
    <source>
        <strain evidence="1">CL356</strain>
    </source>
</reference>
<keyword evidence="2" id="KW-1185">Reference proteome</keyword>
<feature type="non-terminal residue" evidence="1">
    <location>
        <position position="1"/>
    </location>
</feature>
<sequence>FAKMLKYLKFSRSCDAVFGLFMASWLVTRHYLYGYIIYSAWTEPQKYLEYKWSPEEEHYLTKNVQTFFLILFSGLQAIIIFWFYLICNVALRVIRGSNAHDNRSDSER</sequence>
<comment type="caution">
    <text evidence="1">The sequence shown here is derived from an EMBL/GenBank/DDBJ whole genome shotgun (WGS) entry which is preliminary data.</text>
</comment>